<dbReference type="Pfam" id="PF04203">
    <property type="entry name" value="Sortase"/>
    <property type="match status" value="1"/>
</dbReference>
<keyword evidence="1" id="KW-0378">Hydrolase</keyword>
<reference evidence="2 3" key="1">
    <citation type="journal article" date="2016" name="Nat. Commun.">
        <title>Thousands of microbial genomes shed light on interconnected biogeochemical processes in an aquifer system.</title>
        <authorList>
            <person name="Anantharaman K."/>
            <person name="Brown C.T."/>
            <person name="Hug L.A."/>
            <person name="Sharon I."/>
            <person name="Castelle C.J."/>
            <person name="Probst A.J."/>
            <person name="Thomas B.C."/>
            <person name="Singh A."/>
            <person name="Wilkins M.J."/>
            <person name="Karaoz U."/>
            <person name="Brodie E.L."/>
            <person name="Williams K.H."/>
            <person name="Hubbard S.S."/>
            <person name="Banfield J.F."/>
        </authorList>
    </citation>
    <scope>NUCLEOTIDE SEQUENCE [LARGE SCALE GENOMIC DNA]</scope>
</reference>
<dbReference type="STRING" id="1797259.A2989_00395"/>
<sequence>MTLIRPKALGFVLFSLGLALLGLATFPIISAQVKYYFSPESRLIDPTVPSGRRPFLIIYPQGMPTADLTQATNWFPASTPQKPSAAKSTSFALSIPDIGLNGIPVSVNSVDLKKGAVHFPGTAFPGESGNVVIFGHSSSPYLYREGNPLTIFNPLPEIKVGAQITVKYDSVTYKYLIKSTREVAPSQIDVLTQNKSKRQLTLVTCVPLGTYWRRFVATAELVN</sequence>
<dbReference type="EMBL" id="MEXN01000007">
    <property type="protein sequence ID" value="OGD03277.1"/>
    <property type="molecule type" value="Genomic_DNA"/>
</dbReference>
<dbReference type="CDD" id="cd06166">
    <property type="entry name" value="Sortase_D_2"/>
    <property type="match status" value="1"/>
</dbReference>
<dbReference type="NCBIfam" id="TIGR01076">
    <property type="entry name" value="sortase_fam"/>
    <property type="match status" value="1"/>
</dbReference>
<dbReference type="InterPro" id="IPR023365">
    <property type="entry name" value="Sortase_dom-sf"/>
</dbReference>
<evidence type="ECO:0000256" key="1">
    <source>
        <dbReference type="ARBA" id="ARBA00022801"/>
    </source>
</evidence>
<dbReference type="InterPro" id="IPR005754">
    <property type="entry name" value="Sortase"/>
</dbReference>
<gene>
    <name evidence="2" type="ORF">A2989_00395</name>
</gene>
<dbReference type="SUPFAM" id="SSF63817">
    <property type="entry name" value="Sortase"/>
    <property type="match status" value="1"/>
</dbReference>
<evidence type="ECO:0008006" key="4">
    <source>
        <dbReference type="Google" id="ProtNLM"/>
    </source>
</evidence>
<dbReference type="GO" id="GO:0016787">
    <property type="term" value="F:hydrolase activity"/>
    <property type="evidence" value="ECO:0007669"/>
    <property type="project" value="UniProtKB-KW"/>
</dbReference>
<dbReference type="InterPro" id="IPR042000">
    <property type="entry name" value="Sortase_D_2"/>
</dbReference>
<evidence type="ECO:0000313" key="3">
    <source>
        <dbReference type="Proteomes" id="UP000177080"/>
    </source>
</evidence>
<organism evidence="2 3">
    <name type="scientific">Candidatus Amesbacteria bacterium RIFCSPLOWO2_01_FULL_48_25</name>
    <dbReference type="NCBI Taxonomy" id="1797259"/>
    <lineage>
        <taxon>Bacteria</taxon>
        <taxon>Candidatus Amesiibacteriota</taxon>
    </lineage>
</organism>
<comment type="caution">
    <text evidence="2">The sequence shown here is derived from an EMBL/GenBank/DDBJ whole genome shotgun (WGS) entry which is preliminary data.</text>
</comment>
<dbReference type="AlphaFoldDB" id="A0A1F4ZBM6"/>
<name>A0A1F4ZBM6_9BACT</name>
<dbReference type="Proteomes" id="UP000177080">
    <property type="component" value="Unassembled WGS sequence"/>
</dbReference>
<dbReference type="Gene3D" id="2.40.260.10">
    <property type="entry name" value="Sortase"/>
    <property type="match status" value="1"/>
</dbReference>
<proteinExistence type="predicted"/>
<protein>
    <recommendedName>
        <fullName evidence="4">Sortase</fullName>
    </recommendedName>
</protein>
<evidence type="ECO:0000313" key="2">
    <source>
        <dbReference type="EMBL" id="OGD03277.1"/>
    </source>
</evidence>
<accession>A0A1F4ZBM6</accession>